<dbReference type="SUPFAM" id="SSF53649">
    <property type="entry name" value="Alkaline phosphatase-like"/>
    <property type="match status" value="1"/>
</dbReference>
<comment type="subcellular location">
    <subcellularLocation>
        <location evidence="1">Cell inner membrane</location>
        <topology evidence="1">Multi-pass membrane protein</topology>
    </subcellularLocation>
</comment>
<dbReference type="PANTHER" id="PTHR30443:SF0">
    <property type="entry name" value="PHOSPHOETHANOLAMINE TRANSFERASE EPTA"/>
    <property type="match status" value="1"/>
</dbReference>
<dbReference type="KEGG" id="sutt:SUTMEG_10730"/>
<dbReference type="GO" id="GO:0016776">
    <property type="term" value="F:phosphotransferase activity, phosphate group as acceptor"/>
    <property type="evidence" value="ECO:0007669"/>
    <property type="project" value="TreeGrafter"/>
</dbReference>
<evidence type="ECO:0000259" key="11">
    <source>
        <dbReference type="Pfam" id="PF08019"/>
    </source>
</evidence>
<name>A0A2Z6I9Z5_9BURK</name>
<dbReference type="Pfam" id="PF01569">
    <property type="entry name" value="PAP2"/>
    <property type="match status" value="1"/>
</dbReference>
<dbReference type="InterPro" id="IPR036938">
    <property type="entry name" value="PAP2/HPO_sf"/>
</dbReference>
<protein>
    <recommendedName>
        <fullName evidence="14">Phosphoethanolamine transferase</fullName>
    </recommendedName>
</protein>
<feature type="transmembrane region" description="Helical" evidence="8">
    <location>
        <begin position="358"/>
        <end position="382"/>
    </location>
</feature>
<evidence type="ECO:0000256" key="4">
    <source>
        <dbReference type="ARBA" id="ARBA00022679"/>
    </source>
</evidence>
<evidence type="ECO:0000256" key="5">
    <source>
        <dbReference type="ARBA" id="ARBA00022692"/>
    </source>
</evidence>
<dbReference type="AlphaFoldDB" id="A0A2Z6I9Z5"/>
<dbReference type="CDD" id="cd16017">
    <property type="entry name" value="LptA"/>
    <property type="match status" value="1"/>
</dbReference>
<dbReference type="InterPro" id="IPR040423">
    <property type="entry name" value="PEA_transferase"/>
</dbReference>
<dbReference type="OrthoDB" id="9786870at2"/>
<dbReference type="RefSeq" id="WP_120176813.1">
    <property type="nucleotide sequence ID" value="NZ_AP018786.1"/>
</dbReference>
<dbReference type="InterPro" id="IPR017850">
    <property type="entry name" value="Alkaline_phosphatase_core_sf"/>
</dbReference>
<dbReference type="InterPro" id="IPR000917">
    <property type="entry name" value="Sulfatase_N"/>
</dbReference>
<feature type="transmembrane region" description="Helical" evidence="8">
    <location>
        <begin position="110"/>
        <end position="127"/>
    </location>
</feature>
<evidence type="ECO:0000256" key="3">
    <source>
        <dbReference type="ARBA" id="ARBA00022519"/>
    </source>
</evidence>
<feature type="transmembrane region" description="Helical" evidence="8">
    <location>
        <begin position="319"/>
        <end position="338"/>
    </location>
</feature>
<dbReference type="GO" id="GO:0005886">
    <property type="term" value="C:plasma membrane"/>
    <property type="evidence" value="ECO:0007669"/>
    <property type="project" value="UniProtKB-SubCell"/>
</dbReference>
<evidence type="ECO:0000256" key="1">
    <source>
        <dbReference type="ARBA" id="ARBA00004429"/>
    </source>
</evidence>
<keyword evidence="13" id="KW-1185">Reference proteome</keyword>
<dbReference type="InterPro" id="IPR000326">
    <property type="entry name" value="PAP2/HPO"/>
</dbReference>
<evidence type="ECO:0000313" key="12">
    <source>
        <dbReference type="EMBL" id="BBF23182.1"/>
    </source>
</evidence>
<feature type="domain" description="Phosphoethanolamine transferase N-terminal" evidence="11">
    <location>
        <begin position="304"/>
        <end position="385"/>
    </location>
</feature>
<evidence type="ECO:0000256" key="7">
    <source>
        <dbReference type="ARBA" id="ARBA00023136"/>
    </source>
</evidence>
<dbReference type="InterPro" id="IPR012549">
    <property type="entry name" value="EptA-like_N"/>
</dbReference>
<feature type="transmembrane region" description="Helical" evidence="8">
    <location>
        <begin position="215"/>
        <end position="237"/>
    </location>
</feature>
<keyword evidence="6 8" id="KW-1133">Transmembrane helix</keyword>
<gene>
    <name evidence="12" type="ORF">SUTMEG_10730</name>
</gene>
<keyword evidence="2" id="KW-1003">Cell membrane</keyword>
<dbReference type="SUPFAM" id="SSF48317">
    <property type="entry name" value="Acid phosphatase/Vanadium-dependent haloperoxidase"/>
    <property type="match status" value="1"/>
</dbReference>
<dbReference type="Proteomes" id="UP000271003">
    <property type="component" value="Chromosome"/>
</dbReference>
<feature type="domain" description="Phosphatidic acid phosphatase type 2/haloperoxidase" evidence="10">
    <location>
        <begin position="111"/>
        <end position="239"/>
    </location>
</feature>
<feature type="transmembrane region" description="Helical" evidence="8">
    <location>
        <begin position="163"/>
        <end position="181"/>
    </location>
</feature>
<evidence type="ECO:0000256" key="6">
    <source>
        <dbReference type="ARBA" id="ARBA00022989"/>
    </source>
</evidence>
<reference evidence="12 13" key="1">
    <citation type="journal article" date="2018" name="Int. J. Syst. Evol. Microbiol.">
        <title>Mesosutterella multiformis gen. nov., sp. nov., a member of the family Sutterellaceae and Sutterella megalosphaeroides sp. nov., isolated from human faeces.</title>
        <authorList>
            <person name="Sakamoto M."/>
            <person name="Ikeyama N."/>
            <person name="Kunihiro T."/>
            <person name="Iino T."/>
            <person name="Yuki M."/>
            <person name="Ohkuma M."/>
        </authorList>
    </citation>
    <scope>NUCLEOTIDE SEQUENCE [LARGE SCALE GENOMIC DNA]</scope>
    <source>
        <strain evidence="12 13">6FBBBH3</strain>
    </source>
</reference>
<dbReference type="GO" id="GO:0009244">
    <property type="term" value="P:lipopolysaccharide core region biosynthetic process"/>
    <property type="evidence" value="ECO:0007669"/>
    <property type="project" value="TreeGrafter"/>
</dbReference>
<feature type="transmembrane region" description="Helical" evidence="8">
    <location>
        <begin position="21"/>
        <end position="42"/>
    </location>
</feature>
<organism evidence="12 13">
    <name type="scientific">Sutterella megalosphaeroides</name>
    <dbReference type="NCBI Taxonomy" id="2494234"/>
    <lineage>
        <taxon>Bacteria</taxon>
        <taxon>Pseudomonadati</taxon>
        <taxon>Pseudomonadota</taxon>
        <taxon>Betaproteobacteria</taxon>
        <taxon>Burkholderiales</taxon>
        <taxon>Sutterellaceae</taxon>
        <taxon>Sutterella</taxon>
    </lineage>
</organism>
<proteinExistence type="predicted"/>
<keyword evidence="4" id="KW-0808">Transferase</keyword>
<evidence type="ECO:0000259" key="10">
    <source>
        <dbReference type="Pfam" id="PF01569"/>
    </source>
</evidence>
<keyword evidence="5 8" id="KW-0812">Transmembrane</keyword>
<evidence type="ECO:0008006" key="14">
    <source>
        <dbReference type="Google" id="ProtNLM"/>
    </source>
</evidence>
<keyword evidence="7 8" id="KW-0472">Membrane</keyword>
<feature type="domain" description="Sulfatase N-terminal" evidence="9">
    <location>
        <begin position="506"/>
        <end position="794"/>
    </location>
</feature>
<dbReference type="CDD" id="cd03396">
    <property type="entry name" value="PAP2_like_6"/>
    <property type="match status" value="1"/>
</dbReference>
<evidence type="ECO:0000313" key="13">
    <source>
        <dbReference type="Proteomes" id="UP000271003"/>
    </source>
</evidence>
<sequence length="811" mass="88750">MSEVFIRTGSESPTVRPWSPLLWFWGPALALLLLALFPPHVLDRAISLPFFDGAGWPWRTDALFNWVFYRLTKVVPGFVALVSLGILGASVWRRWRTGTYPFEREVLRRHLYILLAMGLSVGLVWWLKTTTGVACPWSLEEFGGAAQVTNPVFGFATLPGRCWPGGHAGTGFCLFALYFALRDRSAPTARQGLLLALLLGYVCGVSRIMQGAHFFSHNIATMLVDWLVCATLYIVIFDRKGAVKRIVSALAQPLPVASGIVFTALWWTLVFDYPLFRAILAKDPSGRLFFTLAVAAAFFAVALGLLVLFSLLPKVLFRATLAVLALAGGTVFAGSELYGTVFTPDMVRNFLATDVREATAYLSIGTIGTFLVAALPALWAALRIESPGARDFQDLRRFRASSGSVFARLRDGAAACARRRAGVWLRNGAYAVLCTAVGVGLLLVNFQSFAGLMREDKTLRYGIAPVGIVYSFVRTIATDDSPDGVRIRRAVDPAPKATVASGPALFVVVVGETTRSADWGLAGYERDTTPRLRAIPDLISYPKVRACGTSTDVSLPCMMSRIGRSDYDRERILSEEALPSLLQRSGFNVFWVDNQSGCKGVCAEVPSRAAEPDTENCPEGLCSDAVLVKEVKQLLASLDSSRPTVVFLHMYGQHGPAYYKGSRKETKAFSPECEAADLASCSPESVRNAYDNAVRETDTVLADIIETLRRADAQGVPTGMLWVSDHGESLGEKGLFLHGAPYFMAPDEQKEVPMVMWISDTFASTFSVNRTALVRSSRGKASHENLYSTVLGLLRVESTTYRPEYDLGQPR</sequence>
<feature type="transmembrane region" description="Helical" evidence="8">
    <location>
        <begin position="289"/>
        <end position="312"/>
    </location>
</feature>
<dbReference type="Pfam" id="PF08019">
    <property type="entry name" value="EptA_B_N"/>
    <property type="match status" value="2"/>
</dbReference>
<dbReference type="Pfam" id="PF00884">
    <property type="entry name" value="Sulfatase"/>
    <property type="match status" value="1"/>
</dbReference>
<dbReference type="InterPro" id="IPR058130">
    <property type="entry name" value="PEA_transf_C"/>
</dbReference>
<feature type="domain" description="Phosphoethanolamine transferase N-terminal" evidence="11">
    <location>
        <begin position="424"/>
        <end position="477"/>
    </location>
</feature>
<feature type="transmembrane region" description="Helical" evidence="8">
    <location>
        <begin position="428"/>
        <end position="450"/>
    </location>
</feature>
<evidence type="ECO:0000256" key="2">
    <source>
        <dbReference type="ARBA" id="ARBA00022475"/>
    </source>
</evidence>
<feature type="transmembrane region" description="Helical" evidence="8">
    <location>
        <begin position="193"/>
        <end position="209"/>
    </location>
</feature>
<accession>A0A2Z6I9Z5</accession>
<feature type="transmembrane region" description="Helical" evidence="8">
    <location>
        <begin position="249"/>
        <end position="269"/>
    </location>
</feature>
<evidence type="ECO:0000256" key="8">
    <source>
        <dbReference type="SAM" id="Phobius"/>
    </source>
</evidence>
<evidence type="ECO:0000259" key="9">
    <source>
        <dbReference type="Pfam" id="PF00884"/>
    </source>
</evidence>
<dbReference type="PANTHER" id="PTHR30443">
    <property type="entry name" value="INNER MEMBRANE PROTEIN"/>
    <property type="match status" value="1"/>
</dbReference>
<dbReference type="EMBL" id="AP018786">
    <property type="protein sequence ID" value="BBF23182.1"/>
    <property type="molecule type" value="Genomic_DNA"/>
</dbReference>
<dbReference type="Gene3D" id="3.40.720.10">
    <property type="entry name" value="Alkaline Phosphatase, subunit A"/>
    <property type="match status" value="1"/>
</dbReference>
<keyword evidence="3" id="KW-0997">Cell inner membrane</keyword>
<feature type="transmembrane region" description="Helical" evidence="8">
    <location>
        <begin position="67"/>
        <end position="89"/>
    </location>
</feature>